<proteinExistence type="predicted"/>
<reference evidence="2" key="1">
    <citation type="submission" date="2015-04" db="UniProtKB">
        <authorList>
            <consortium name="EnsemblPlants"/>
        </authorList>
    </citation>
    <scope>IDENTIFICATION</scope>
    <source>
        <strain evidence="2">SL10</strain>
    </source>
</reference>
<evidence type="ECO:0000313" key="2">
    <source>
        <dbReference type="EnsemblPlants" id="ONIVA07G19840.1"/>
    </source>
</evidence>
<dbReference type="AlphaFoldDB" id="A0A0E0I3B6"/>
<protein>
    <submittedName>
        <fullName evidence="2">Uncharacterized protein</fullName>
    </submittedName>
</protein>
<evidence type="ECO:0000313" key="3">
    <source>
        <dbReference type="Proteomes" id="UP000006591"/>
    </source>
</evidence>
<evidence type="ECO:0000256" key="1">
    <source>
        <dbReference type="SAM" id="MobiDB-lite"/>
    </source>
</evidence>
<keyword evidence="3" id="KW-1185">Reference proteome</keyword>
<sequence length="250" mass="26420">MLSPPSDTTSQPPLLDSALAALDDASRAVTDTVRTSFIPFENVDVDPATATAVANVTATCATKAAYDALYTAVAAFIAPTSSVTLHFVPLHFGIYLDVVTLHFGIYLDVVTLHFGVHLNVVGYRHHVAADHDLASSVPGVFVCRRPSSQRSCGMRLLQPGCHARPVSRPAPAPSRSAPAPSCAAPAPFSAKGEGRRCANLTIRQKGDRAGRGKATEVMGNLAGWTYDTTIHMVSEILTRLDLPSVDGGYP</sequence>
<reference evidence="2" key="2">
    <citation type="submission" date="2018-04" db="EMBL/GenBank/DDBJ databases">
        <title>OnivRS2 (Oryza nivara Reference Sequence Version 2).</title>
        <authorList>
            <person name="Zhang J."/>
            <person name="Kudrna D."/>
            <person name="Lee S."/>
            <person name="Talag J."/>
            <person name="Rajasekar S."/>
            <person name="Welchert J."/>
            <person name="Hsing Y.-I."/>
            <person name="Wing R.A."/>
        </authorList>
    </citation>
    <scope>NUCLEOTIDE SEQUENCE [LARGE SCALE GENOMIC DNA]</scope>
    <source>
        <strain evidence="2">SL10</strain>
    </source>
</reference>
<dbReference type="STRING" id="4536.A0A0E0I3B6"/>
<organism evidence="2">
    <name type="scientific">Oryza nivara</name>
    <name type="common">Indian wild rice</name>
    <name type="synonym">Oryza sativa f. spontanea</name>
    <dbReference type="NCBI Taxonomy" id="4536"/>
    <lineage>
        <taxon>Eukaryota</taxon>
        <taxon>Viridiplantae</taxon>
        <taxon>Streptophyta</taxon>
        <taxon>Embryophyta</taxon>
        <taxon>Tracheophyta</taxon>
        <taxon>Spermatophyta</taxon>
        <taxon>Magnoliopsida</taxon>
        <taxon>Liliopsida</taxon>
        <taxon>Poales</taxon>
        <taxon>Poaceae</taxon>
        <taxon>BOP clade</taxon>
        <taxon>Oryzoideae</taxon>
        <taxon>Oryzeae</taxon>
        <taxon>Oryzinae</taxon>
        <taxon>Oryza</taxon>
    </lineage>
</organism>
<dbReference type="Gramene" id="ONIVA07G19840.1">
    <property type="protein sequence ID" value="ONIVA07G19840.1"/>
    <property type="gene ID" value="ONIVA07G19840"/>
</dbReference>
<accession>A0A0E0I3B6</accession>
<feature type="region of interest" description="Disordered" evidence="1">
    <location>
        <begin position="164"/>
        <end position="191"/>
    </location>
</feature>
<feature type="compositionally biased region" description="Low complexity" evidence="1">
    <location>
        <begin position="164"/>
        <end position="190"/>
    </location>
</feature>
<name>A0A0E0I3B6_ORYNI</name>
<dbReference type="Proteomes" id="UP000006591">
    <property type="component" value="Chromosome 7"/>
</dbReference>
<dbReference type="EnsemblPlants" id="ONIVA07G19840.1">
    <property type="protein sequence ID" value="ONIVA07G19840.1"/>
    <property type="gene ID" value="ONIVA07G19840"/>
</dbReference>